<reference evidence="4" key="1">
    <citation type="journal article" date="2021" name="bioRxiv">
        <title>Whole Genome Assembly and Annotation of Northern Wild Rice, Zizania palustris L., Supports a Whole Genome Duplication in the Zizania Genus.</title>
        <authorList>
            <person name="Haas M."/>
            <person name="Kono T."/>
            <person name="Macchietto M."/>
            <person name="Millas R."/>
            <person name="McGilp L."/>
            <person name="Shao M."/>
            <person name="Duquette J."/>
            <person name="Hirsch C.N."/>
            <person name="Kimball J."/>
        </authorList>
    </citation>
    <scope>NUCLEOTIDE SEQUENCE</scope>
    <source>
        <tissue evidence="4">Fresh leaf tissue</tissue>
    </source>
</reference>
<dbReference type="PANTHER" id="PTHR48027">
    <property type="entry name" value="HETEROGENEOUS NUCLEAR RIBONUCLEOPROTEIN 87F-RELATED"/>
    <property type="match status" value="1"/>
</dbReference>
<evidence type="ECO:0000256" key="2">
    <source>
        <dbReference type="PROSITE-ProRule" id="PRU00176"/>
    </source>
</evidence>
<keyword evidence="1 2" id="KW-0694">RNA-binding</keyword>
<dbReference type="PROSITE" id="PS50102">
    <property type="entry name" value="RRM"/>
    <property type="match status" value="1"/>
</dbReference>
<dbReference type="GO" id="GO:0003723">
    <property type="term" value="F:RNA binding"/>
    <property type="evidence" value="ECO:0007669"/>
    <property type="project" value="UniProtKB-UniRule"/>
</dbReference>
<dbReference type="SMART" id="SM00360">
    <property type="entry name" value="RRM"/>
    <property type="match status" value="1"/>
</dbReference>
<dbReference type="FunFam" id="3.30.70.330:FF:000714">
    <property type="entry name" value="Glycine-rich RNA-binding protein 2, mitochondrial"/>
    <property type="match status" value="1"/>
</dbReference>
<proteinExistence type="predicted"/>
<accession>A0A8J6BU47</accession>
<evidence type="ECO:0000259" key="3">
    <source>
        <dbReference type="PROSITE" id="PS50102"/>
    </source>
</evidence>
<dbReference type="InterPro" id="IPR052462">
    <property type="entry name" value="SLIRP/GR-RBP-like"/>
</dbReference>
<comment type="caution">
    <text evidence="4">The sequence shown here is derived from an EMBL/GenBank/DDBJ whole genome shotgun (WGS) entry which is preliminary data.</text>
</comment>
<evidence type="ECO:0000256" key="1">
    <source>
        <dbReference type="ARBA" id="ARBA00022884"/>
    </source>
</evidence>
<keyword evidence="5" id="KW-1185">Reference proteome</keyword>
<reference evidence="4" key="2">
    <citation type="submission" date="2021-02" db="EMBL/GenBank/DDBJ databases">
        <authorList>
            <person name="Kimball J.A."/>
            <person name="Haas M.W."/>
            <person name="Macchietto M."/>
            <person name="Kono T."/>
            <person name="Duquette J."/>
            <person name="Shao M."/>
        </authorList>
    </citation>
    <scope>NUCLEOTIDE SEQUENCE</scope>
    <source>
        <tissue evidence="4">Fresh leaf tissue</tissue>
    </source>
</reference>
<dbReference type="OrthoDB" id="439808at2759"/>
<feature type="domain" description="RRM" evidence="3">
    <location>
        <begin position="132"/>
        <end position="210"/>
    </location>
</feature>
<organism evidence="4 5">
    <name type="scientific">Zizania palustris</name>
    <name type="common">Northern wild rice</name>
    <dbReference type="NCBI Taxonomy" id="103762"/>
    <lineage>
        <taxon>Eukaryota</taxon>
        <taxon>Viridiplantae</taxon>
        <taxon>Streptophyta</taxon>
        <taxon>Embryophyta</taxon>
        <taxon>Tracheophyta</taxon>
        <taxon>Spermatophyta</taxon>
        <taxon>Magnoliopsida</taxon>
        <taxon>Liliopsida</taxon>
        <taxon>Poales</taxon>
        <taxon>Poaceae</taxon>
        <taxon>BOP clade</taxon>
        <taxon>Oryzoideae</taxon>
        <taxon>Oryzeae</taxon>
        <taxon>Zizaniinae</taxon>
        <taxon>Zizania</taxon>
    </lineage>
</organism>
<evidence type="ECO:0000313" key="4">
    <source>
        <dbReference type="EMBL" id="KAG8093506.1"/>
    </source>
</evidence>
<name>A0A8J6BU47_ZIZPA</name>
<sequence length="211" mass="22992">MRWMKIEHQKTKLSPHFVSPFFPSPPPTQRRLLRPEKPSAPAGCCDRALVAAPRLVGASSGCLCLQPTPPAKHLHPASYVRSDSQPARSSSTLLIKGLEAMLNWRRKMVPHMAVPFVNLLHRSTCASSSSCSKLFVGGLSYDTNETALMDAFSQHGHVIQVKVICHPVTGKSKGYGFLKFASENEAAAALQKMNGEVIDGRSIRVQFANSG</sequence>
<evidence type="ECO:0000313" key="5">
    <source>
        <dbReference type="Proteomes" id="UP000729402"/>
    </source>
</evidence>
<dbReference type="Proteomes" id="UP000729402">
    <property type="component" value="Unassembled WGS sequence"/>
</dbReference>
<dbReference type="InterPro" id="IPR000504">
    <property type="entry name" value="RRM_dom"/>
</dbReference>
<gene>
    <name evidence="4" type="ORF">GUJ93_ZPchr0012g19674</name>
</gene>
<protein>
    <recommendedName>
        <fullName evidence="3">RRM domain-containing protein</fullName>
    </recommendedName>
</protein>
<dbReference type="Pfam" id="PF00076">
    <property type="entry name" value="RRM_1"/>
    <property type="match status" value="1"/>
</dbReference>
<dbReference type="AlphaFoldDB" id="A0A8J6BU47"/>
<dbReference type="EMBL" id="JAAALK010000080">
    <property type="protein sequence ID" value="KAG8093506.1"/>
    <property type="molecule type" value="Genomic_DNA"/>
</dbReference>